<dbReference type="Pfam" id="PF00589">
    <property type="entry name" value="Phage_integrase"/>
    <property type="match status" value="1"/>
</dbReference>
<dbReference type="Gene3D" id="1.10.150.130">
    <property type="match status" value="1"/>
</dbReference>
<dbReference type="Gene3D" id="1.10.443.10">
    <property type="entry name" value="Intergrase catalytic core"/>
    <property type="match status" value="1"/>
</dbReference>
<name>A0A0S2ZPW7_9FUSO</name>
<dbReference type="InterPro" id="IPR002104">
    <property type="entry name" value="Integrase_catalytic"/>
</dbReference>
<dbReference type="OrthoDB" id="9801717at2"/>
<evidence type="ECO:0000256" key="4">
    <source>
        <dbReference type="ARBA" id="ARBA00023172"/>
    </source>
</evidence>
<dbReference type="PROSITE" id="PS51898">
    <property type="entry name" value="TYR_RECOMBINASE"/>
    <property type="match status" value="1"/>
</dbReference>
<dbReference type="PANTHER" id="PTHR30349">
    <property type="entry name" value="PHAGE INTEGRASE-RELATED"/>
    <property type="match status" value="1"/>
</dbReference>
<comment type="similarity">
    <text evidence="1">Belongs to the 'phage' integrase family.</text>
</comment>
<accession>A0A0S2ZPW7</accession>
<dbReference type="InterPro" id="IPR011010">
    <property type="entry name" value="DNA_brk_join_enz"/>
</dbReference>
<gene>
    <name evidence="6" type="ORF">RN87_10385</name>
</gene>
<evidence type="ECO:0000256" key="1">
    <source>
        <dbReference type="ARBA" id="ARBA00008857"/>
    </source>
</evidence>
<dbReference type="InterPro" id="IPR013762">
    <property type="entry name" value="Integrase-like_cat_sf"/>
</dbReference>
<dbReference type="GO" id="GO:0015074">
    <property type="term" value="P:DNA integration"/>
    <property type="evidence" value="ECO:0007669"/>
    <property type="project" value="UniProtKB-KW"/>
</dbReference>
<evidence type="ECO:0000313" key="7">
    <source>
        <dbReference type="Proteomes" id="UP000063275"/>
    </source>
</evidence>
<dbReference type="SUPFAM" id="SSF56349">
    <property type="entry name" value="DNA breaking-rejoining enzymes"/>
    <property type="match status" value="1"/>
</dbReference>
<keyword evidence="2" id="KW-0229">DNA integration</keyword>
<evidence type="ECO:0000256" key="3">
    <source>
        <dbReference type="ARBA" id="ARBA00023125"/>
    </source>
</evidence>
<dbReference type="GO" id="GO:0006310">
    <property type="term" value="P:DNA recombination"/>
    <property type="evidence" value="ECO:0007669"/>
    <property type="project" value="UniProtKB-KW"/>
</dbReference>
<dbReference type="CDD" id="cd01189">
    <property type="entry name" value="INT_ICEBs1_C_like"/>
    <property type="match status" value="1"/>
</dbReference>
<dbReference type="GO" id="GO:0003677">
    <property type="term" value="F:DNA binding"/>
    <property type="evidence" value="ECO:0007669"/>
    <property type="project" value="UniProtKB-KW"/>
</dbReference>
<feature type="domain" description="Tyr recombinase" evidence="5">
    <location>
        <begin position="168"/>
        <end position="339"/>
    </location>
</feature>
<dbReference type="InterPro" id="IPR010998">
    <property type="entry name" value="Integrase_recombinase_N"/>
</dbReference>
<keyword evidence="3" id="KW-0238">DNA-binding</keyword>
<evidence type="ECO:0000256" key="2">
    <source>
        <dbReference type="ARBA" id="ARBA00022908"/>
    </source>
</evidence>
<dbReference type="InterPro" id="IPR004107">
    <property type="entry name" value="Integrase_SAM-like_N"/>
</dbReference>
<keyword evidence="4" id="KW-0233">DNA recombination</keyword>
<dbReference type="PANTHER" id="PTHR30349:SF41">
    <property type="entry name" value="INTEGRASE_RECOMBINASE PROTEIN MJ0367-RELATED"/>
    <property type="match status" value="1"/>
</dbReference>
<reference evidence="6 7" key="1">
    <citation type="submission" date="2015-11" db="EMBL/GenBank/DDBJ databases">
        <authorList>
            <person name="Zhang Y."/>
            <person name="Guo Z."/>
        </authorList>
    </citation>
    <scope>NUCLEOTIDE SEQUENCE [LARGE SCALE GENOMIC DNA]</scope>
    <source>
        <strain evidence="6 7">ChDC F174</strain>
    </source>
</reference>
<dbReference type="EMBL" id="CP013331">
    <property type="protein sequence ID" value="ALQ40920.1"/>
    <property type="molecule type" value="Genomic_DNA"/>
</dbReference>
<evidence type="ECO:0000259" key="5">
    <source>
        <dbReference type="PROSITE" id="PS51898"/>
    </source>
</evidence>
<evidence type="ECO:0000313" key="6">
    <source>
        <dbReference type="EMBL" id="ALQ40920.1"/>
    </source>
</evidence>
<protein>
    <submittedName>
        <fullName evidence="6">Integrase</fullName>
    </submittedName>
</protein>
<dbReference type="KEGG" id="fhw:RN87_10385"/>
<sequence length="342" mass="39863">MKRPNGNGSITKVKGTRRKPYKVTITMGWENDSGKQIKKCIGYYATAKEAEKVLVDFNINPFNLDLASLTFQDIYERWSKTKYKNVSSSSIVGYSSAYNAVSKIHNMKFKDIKTIHLQEAMDESNKGYPTKRKIKYLYSQLFAYAMSNDIVFKDYSPFINIGKKEKESERIPFTEKEISKLWEYENKIDFIDTILIMIYTGFRIGELLELRNKDINLINKTITGGIKTEAGKNRLVPIHPKILPLIEKRYNESNELFIVNAKGKEMKYSNYYREKFLPIMENLNMKHRPHDCRHTFATLLSNANANSTAIKKMIGHESFITTEKIYTHKDIEELRKNIELIK</sequence>
<dbReference type="Proteomes" id="UP000063275">
    <property type="component" value="Chromosome"/>
</dbReference>
<dbReference type="AlphaFoldDB" id="A0A0S2ZPW7"/>
<dbReference type="InterPro" id="IPR050090">
    <property type="entry name" value="Tyrosine_recombinase_XerCD"/>
</dbReference>
<organism evidence="6">
    <name type="scientific">Fusobacterium hwasookii ChDC F174</name>
    <dbReference type="NCBI Taxonomy" id="1307442"/>
    <lineage>
        <taxon>Bacteria</taxon>
        <taxon>Fusobacteriati</taxon>
        <taxon>Fusobacteriota</taxon>
        <taxon>Fusobacteriia</taxon>
        <taxon>Fusobacteriales</taxon>
        <taxon>Fusobacteriaceae</taxon>
        <taxon>Fusobacterium</taxon>
    </lineage>
</organism>
<dbReference type="RefSeq" id="WP_029493809.1">
    <property type="nucleotide sequence ID" value="NZ_ATKF01000105.1"/>
</dbReference>
<proteinExistence type="inferred from homology"/>
<dbReference type="Pfam" id="PF14659">
    <property type="entry name" value="Phage_int_SAM_3"/>
    <property type="match status" value="1"/>
</dbReference>